<dbReference type="EMBL" id="JAYGIM010000007">
    <property type="protein sequence ID" value="MEA5426808.1"/>
    <property type="molecule type" value="Genomic_DNA"/>
</dbReference>
<proteinExistence type="predicted"/>
<gene>
    <name evidence="2" type="ORF">VB798_09510</name>
</gene>
<organism evidence="2 3">
    <name type="scientific">Arcicella lustrica</name>
    <dbReference type="NCBI Taxonomy" id="2984196"/>
    <lineage>
        <taxon>Bacteria</taxon>
        <taxon>Pseudomonadati</taxon>
        <taxon>Bacteroidota</taxon>
        <taxon>Cytophagia</taxon>
        <taxon>Cytophagales</taxon>
        <taxon>Flectobacillaceae</taxon>
        <taxon>Arcicella</taxon>
    </lineage>
</organism>
<comment type="caution">
    <text evidence="2">The sequence shown here is derived from an EMBL/GenBank/DDBJ whole genome shotgun (WGS) entry which is preliminary data.</text>
</comment>
<dbReference type="RefSeq" id="WP_323258244.1">
    <property type="nucleotide sequence ID" value="NZ_JAYGIM010000007.1"/>
</dbReference>
<dbReference type="Proteomes" id="UP001302222">
    <property type="component" value="Unassembled WGS sequence"/>
</dbReference>
<evidence type="ECO:0000313" key="2">
    <source>
        <dbReference type="EMBL" id="MEA5426808.1"/>
    </source>
</evidence>
<name>A0ABU5SHN5_9BACT</name>
<protein>
    <submittedName>
        <fullName evidence="2">Uncharacterized protein</fullName>
    </submittedName>
</protein>
<accession>A0ABU5SHN5</accession>
<feature type="region of interest" description="Disordered" evidence="1">
    <location>
        <begin position="43"/>
        <end position="64"/>
    </location>
</feature>
<reference evidence="2 3" key="1">
    <citation type="submission" date="2023-12" db="EMBL/GenBank/DDBJ databases">
        <title>Novel species of the genus Arcicella isolated from rivers.</title>
        <authorList>
            <person name="Lu H."/>
        </authorList>
    </citation>
    <scope>NUCLEOTIDE SEQUENCE [LARGE SCALE GENOMIC DNA]</scope>
    <source>
        <strain evidence="2 3">DC25W</strain>
    </source>
</reference>
<sequence length="64" mass="7119">MALIKKPKRPKANAPIQKCIEYAEKLEAYNQAVSKVKAEKEMKKSLLSGDTSALKKAKSLSKKK</sequence>
<keyword evidence="3" id="KW-1185">Reference proteome</keyword>
<feature type="compositionally biased region" description="Basic residues" evidence="1">
    <location>
        <begin position="55"/>
        <end position="64"/>
    </location>
</feature>
<evidence type="ECO:0000256" key="1">
    <source>
        <dbReference type="SAM" id="MobiDB-lite"/>
    </source>
</evidence>
<evidence type="ECO:0000313" key="3">
    <source>
        <dbReference type="Proteomes" id="UP001302222"/>
    </source>
</evidence>